<keyword evidence="13" id="KW-1185">Reference proteome</keyword>
<evidence type="ECO:0000256" key="6">
    <source>
        <dbReference type="ARBA" id="ARBA00023136"/>
    </source>
</evidence>
<keyword evidence="4 10" id="KW-1133">Transmembrane helix</keyword>
<organism evidence="12 13">
    <name type="scientific">Scyliorhinus torazame</name>
    <name type="common">Cloudy catshark</name>
    <name type="synonym">Catulus torazame</name>
    <dbReference type="NCBI Taxonomy" id="75743"/>
    <lineage>
        <taxon>Eukaryota</taxon>
        <taxon>Metazoa</taxon>
        <taxon>Chordata</taxon>
        <taxon>Craniata</taxon>
        <taxon>Vertebrata</taxon>
        <taxon>Chondrichthyes</taxon>
        <taxon>Elasmobranchii</taxon>
        <taxon>Galeomorphii</taxon>
        <taxon>Galeoidea</taxon>
        <taxon>Carcharhiniformes</taxon>
        <taxon>Scyliorhinidae</taxon>
        <taxon>Scyliorhinus</taxon>
    </lineage>
</organism>
<feature type="domain" description="G-protein coupled receptors family 1 profile" evidence="11">
    <location>
        <begin position="31"/>
        <end position="284"/>
    </location>
</feature>
<dbReference type="Pfam" id="PF00001">
    <property type="entry name" value="7tm_1"/>
    <property type="match status" value="1"/>
</dbReference>
<evidence type="ECO:0000256" key="5">
    <source>
        <dbReference type="ARBA" id="ARBA00023040"/>
    </source>
</evidence>
<feature type="transmembrane region" description="Helical" evidence="10">
    <location>
        <begin position="88"/>
        <end position="107"/>
    </location>
</feature>
<dbReference type="PANTHER" id="PTHR24233:SF9">
    <property type="match status" value="1"/>
</dbReference>
<dbReference type="GO" id="GO:0045028">
    <property type="term" value="F:G protein-coupled purinergic nucleotide receptor activity"/>
    <property type="evidence" value="ECO:0007669"/>
    <property type="project" value="InterPro"/>
</dbReference>
<feature type="transmembrane region" description="Helical" evidence="10">
    <location>
        <begin position="227"/>
        <end position="248"/>
    </location>
</feature>
<dbReference type="PANTHER" id="PTHR24233">
    <property type="entry name" value="P2Y PURINOCEPTOR-RELATED G-PROTEIN COUPLED RECEPTOR"/>
    <property type="match status" value="1"/>
</dbReference>
<dbReference type="STRING" id="75743.A0A401PKB5"/>
<feature type="transmembrane region" description="Helical" evidence="10">
    <location>
        <begin position="268"/>
        <end position="292"/>
    </location>
</feature>
<evidence type="ECO:0000313" key="12">
    <source>
        <dbReference type="EMBL" id="GCB73577.1"/>
    </source>
</evidence>
<dbReference type="PRINTS" id="PR00237">
    <property type="entry name" value="GPCRRHODOPSN"/>
</dbReference>
<keyword evidence="5 9" id="KW-0297">G-protein coupled receptor</keyword>
<evidence type="ECO:0000256" key="1">
    <source>
        <dbReference type="ARBA" id="ARBA00004651"/>
    </source>
</evidence>
<dbReference type="AlphaFoldDB" id="A0A401PKB5"/>
<dbReference type="Proteomes" id="UP000288216">
    <property type="component" value="Unassembled WGS sequence"/>
</dbReference>
<dbReference type="OMA" id="CHLWIFN"/>
<evidence type="ECO:0000313" key="13">
    <source>
        <dbReference type="Proteomes" id="UP000288216"/>
    </source>
</evidence>
<feature type="transmembrane region" description="Helical" evidence="10">
    <location>
        <begin position="128"/>
        <end position="150"/>
    </location>
</feature>
<evidence type="ECO:0000256" key="3">
    <source>
        <dbReference type="ARBA" id="ARBA00022692"/>
    </source>
</evidence>
<evidence type="ECO:0000256" key="10">
    <source>
        <dbReference type="SAM" id="Phobius"/>
    </source>
</evidence>
<evidence type="ECO:0000256" key="9">
    <source>
        <dbReference type="RuleBase" id="RU000688"/>
    </source>
</evidence>
<dbReference type="InterPro" id="IPR005466">
    <property type="entry name" value="P2Y14_rcpt"/>
</dbReference>
<comment type="caution">
    <text evidence="12">The sequence shown here is derived from an EMBL/GenBank/DDBJ whole genome shotgun (WGS) entry which is preliminary data.</text>
</comment>
<dbReference type="GO" id="GO:0005886">
    <property type="term" value="C:plasma membrane"/>
    <property type="evidence" value="ECO:0007669"/>
    <property type="project" value="UniProtKB-SubCell"/>
</dbReference>
<feature type="transmembrane region" description="Helical" evidence="10">
    <location>
        <begin position="185"/>
        <end position="206"/>
    </location>
</feature>
<dbReference type="EMBL" id="BFAA01000678">
    <property type="protein sequence ID" value="GCB73577.1"/>
    <property type="molecule type" value="Genomic_DNA"/>
</dbReference>
<dbReference type="Gene3D" id="1.20.1070.10">
    <property type="entry name" value="Rhodopsin 7-helix transmembrane proteins"/>
    <property type="match status" value="1"/>
</dbReference>
<evidence type="ECO:0000256" key="8">
    <source>
        <dbReference type="ARBA" id="ARBA00023224"/>
    </source>
</evidence>
<dbReference type="SUPFAM" id="SSF81321">
    <property type="entry name" value="Family A G protein-coupled receptor-like"/>
    <property type="match status" value="1"/>
</dbReference>
<proteinExistence type="inferred from homology"/>
<comment type="subcellular location">
    <subcellularLocation>
        <location evidence="1">Cell membrane</location>
        <topology evidence="1">Multi-pass membrane protein</topology>
    </subcellularLocation>
</comment>
<protein>
    <recommendedName>
        <fullName evidence="11">G-protein coupled receptors family 1 profile domain-containing protein</fullName>
    </recommendedName>
</protein>
<sequence>MSNCTDFRNTTVPKVVLPVLYSFVFIGGLLLNTLAIWIFCQIPNHSSFVVYLKNIVTTDVIMILTLPFKILSDLELGPWELKTVVCRYTLVLFYSNMYLSVIFLGLISFDRYMKIVRPMKNLMAQRVIFAKVVCAGCWVVMIGFALPNIILTNETPTKETAAQCYQLKSQLGKEWHKFIVLKCQVIFWITFILLIACYSAILKTIYWSDQKFQKEPSNVKKKVNRNIFSIMVVFIICFVPYQVIRLIYDKNRDQDNCTTFTLYLAKELSQVLCAFNVCLDPIIYFLLCKIFTKLLFKKIRVKQDLEMEMS</sequence>
<comment type="similarity">
    <text evidence="9">Belongs to the G-protein coupled receptor 1 family.</text>
</comment>
<dbReference type="InterPro" id="IPR000276">
    <property type="entry name" value="GPCR_Rhodpsn"/>
</dbReference>
<reference evidence="12 13" key="1">
    <citation type="journal article" date="2018" name="Nat. Ecol. Evol.">
        <title>Shark genomes provide insights into elasmobranch evolution and the origin of vertebrates.</title>
        <authorList>
            <person name="Hara Y"/>
            <person name="Yamaguchi K"/>
            <person name="Onimaru K"/>
            <person name="Kadota M"/>
            <person name="Koyanagi M"/>
            <person name="Keeley SD"/>
            <person name="Tatsumi K"/>
            <person name="Tanaka K"/>
            <person name="Motone F"/>
            <person name="Kageyama Y"/>
            <person name="Nozu R"/>
            <person name="Adachi N"/>
            <person name="Nishimura O"/>
            <person name="Nakagawa R"/>
            <person name="Tanegashima C"/>
            <person name="Kiyatake I"/>
            <person name="Matsumoto R"/>
            <person name="Murakumo K"/>
            <person name="Nishida K"/>
            <person name="Terakita A"/>
            <person name="Kuratani S"/>
            <person name="Sato K"/>
            <person name="Hyodo S Kuraku.S."/>
        </authorList>
    </citation>
    <scope>NUCLEOTIDE SEQUENCE [LARGE SCALE GENOMIC DNA]</scope>
</reference>
<feature type="transmembrane region" description="Helical" evidence="10">
    <location>
        <begin position="20"/>
        <end position="39"/>
    </location>
</feature>
<dbReference type="PRINTS" id="PR01157">
    <property type="entry name" value="P2YPURNOCPTR"/>
</dbReference>
<dbReference type="PRINTS" id="PR01655">
    <property type="entry name" value="UDPGLUCOSER"/>
</dbReference>
<name>A0A401PKB5_SCYTO</name>
<feature type="transmembrane region" description="Helical" evidence="10">
    <location>
        <begin position="51"/>
        <end position="68"/>
    </location>
</feature>
<gene>
    <name evidence="12" type="ORF">scyTo_0002657</name>
</gene>
<keyword evidence="2" id="KW-1003">Cell membrane</keyword>
<evidence type="ECO:0000256" key="7">
    <source>
        <dbReference type="ARBA" id="ARBA00023170"/>
    </source>
</evidence>
<keyword evidence="7 9" id="KW-0675">Receptor</keyword>
<dbReference type="PROSITE" id="PS00237">
    <property type="entry name" value="G_PROTEIN_RECEP_F1_1"/>
    <property type="match status" value="1"/>
</dbReference>
<evidence type="ECO:0000259" key="11">
    <source>
        <dbReference type="PROSITE" id="PS50262"/>
    </source>
</evidence>
<evidence type="ECO:0000256" key="2">
    <source>
        <dbReference type="ARBA" id="ARBA00022475"/>
    </source>
</evidence>
<evidence type="ECO:0000256" key="4">
    <source>
        <dbReference type="ARBA" id="ARBA00022989"/>
    </source>
</evidence>
<accession>A0A401PKB5</accession>
<dbReference type="InterPro" id="IPR017452">
    <property type="entry name" value="GPCR_Rhodpsn_7TM"/>
</dbReference>
<keyword evidence="3 9" id="KW-0812">Transmembrane</keyword>
<keyword evidence="8 9" id="KW-0807">Transducer</keyword>
<dbReference type="PROSITE" id="PS50262">
    <property type="entry name" value="G_PROTEIN_RECEP_F1_2"/>
    <property type="match status" value="1"/>
</dbReference>
<dbReference type="OrthoDB" id="6163051at2759"/>
<keyword evidence="6 10" id="KW-0472">Membrane</keyword>